<protein>
    <submittedName>
        <fullName evidence="1">Uncharacterized protein</fullName>
    </submittedName>
</protein>
<comment type="caution">
    <text evidence="1">The sequence shown here is derived from an EMBL/GenBank/DDBJ whole genome shotgun (WGS) entry which is preliminary data.</text>
</comment>
<reference evidence="1 2" key="1">
    <citation type="submission" date="2024-01" db="EMBL/GenBank/DDBJ databases">
        <title>The complete chloroplast genome sequence of Lithospermum erythrorhizon: insights into the phylogenetic relationship among Boraginaceae species and the maternal lineages of purple gromwells.</title>
        <authorList>
            <person name="Okada T."/>
            <person name="Watanabe K."/>
        </authorList>
    </citation>
    <scope>NUCLEOTIDE SEQUENCE [LARGE SCALE GENOMIC DNA]</scope>
</reference>
<dbReference type="Proteomes" id="UP001454036">
    <property type="component" value="Unassembled WGS sequence"/>
</dbReference>
<name>A0AAV3NRS3_LITER</name>
<accession>A0AAV3NRS3</accession>
<proteinExistence type="predicted"/>
<dbReference type="AlphaFoldDB" id="A0AAV3NRS3"/>
<organism evidence="1 2">
    <name type="scientific">Lithospermum erythrorhizon</name>
    <name type="common">Purple gromwell</name>
    <name type="synonym">Lithospermum officinale var. erythrorhizon</name>
    <dbReference type="NCBI Taxonomy" id="34254"/>
    <lineage>
        <taxon>Eukaryota</taxon>
        <taxon>Viridiplantae</taxon>
        <taxon>Streptophyta</taxon>
        <taxon>Embryophyta</taxon>
        <taxon>Tracheophyta</taxon>
        <taxon>Spermatophyta</taxon>
        <taxon>Magnoliopsida</taxon>
        <taxon>eudicotyledons</taxon>
        <taxon>Gunneridae</taxon>
        <taxon>Pentapetalae</taxon>
        <taxon>asterids</taxon>
        <taxon>lamiids</taxon>
        <taxon>Boraginales</taxon>
        <taxon>Boraginaceae</taxon>
        <taxon>Boraginoideae</taxon>
        <taxon>Lithospermeae</taxon>
        <taxon>Lithospermum</taxon>
    </lineage>
</organism>
<keyword evidence="2" id="KW-1185">Reference proteome</keyword>
<dbReference type="PANTHER" id="PTHR33356">
    <property type="entry name" value="TIP41-LIKE PROTEIN"/>
    <property type="match status" value="1"/>
</dbReference>
<dbReference type="EMBL" id="BAABME010000357">
    <property type="protein sequence ID" value="GAA0142074.1"/>
    <property type="molecule type" value="Genomic_DNA"/>
</dbReference>
<dbReference type="PANTHER" id="PTHR33356:SF5">
    <property type="entry name" value="TIP41-LIKE PROTEIN"/>
    <property type="match status" value="1"/>
</dbReference>
<sequence length="355" mass="39403">MGEQFDDCEFWLPPEFLCEDDFMMDLKKNEMGNIFLSDAHKRLSSPGESLVSITDSESDEDDYVSGLTRKMVHSTLDEDEAHAYGNNKVWGLSGSPKSPLCSGLVGYGGKQGFRATAEEAGRKKMVEEIDGLFQSNNKSFAPLQQSSSNFGFNPTTSQLSYQQFQAARFELLKRDQMLKEQRQGGGVYVEENGGCGEFYQVKLNQQLAQSRQQNGGRRQVGLSNSAWPTLQQSQQPGSGMRAIFLGNSGTTKERTGTGVFLPRRIGSNESRKNKQGCSTVLLPDRVVRALNLNLESLNAKPQVHPGNIGSFVAYDAALKYGKKNENIGKQRQSRENSTRSQALADEVQLPPEWIY</sequence>
<gene>
    <name evidence="1" type="ORF">LIER_03055</name>
</gene>
<evidence type="ECO:0000313" key="2">
    <source>
        <dbReference type="Proteomes" id="UP001454036"/>
    </source>
</evidence>
<evidence type="ECO:0000313" key="1">
    <source>
        <dbReference type="EMBL" id="GAA0142074.1"/>
    </source>
</evidence>